<gene>
    <name evidence="2" type="ORF">CFOL_v3_04957</name>
</gene>
<proteinExistence type="predicted"/>
<sequence length="751" mass="82837">MAEEFSSCVKSGLNLSKRIYNGSDASPAPVPEMTRSSESYIPAAVTVYAMVPDPGLVDNPDVPSYQPYVHGKCEPAALIPLHMYGVGVEVECWLDFASVTVSGRWRVHCVMAGRRCDCLVAIPMGEQGSIIGIEVDIDGRSYRSQLITTEETEDKEKVGQSEENGRLLKGQIYTLKIPKVYGGSTLSIKATWSQTLSYQEGHFCLNVPFTFPAYVNPIGKMISKREKIVLNVNSVIGKEILCRSTSHPLKETRREVGKLGFLYEAEVGAWSNSDINFSYTVSYCDIFGGVLLQSPPLNDFDQRQRFCFYLFPGNNQSTKVFRKDVVFIVDISGSMRGGPLENTKNALLASLSKLNPQDSFNIIAFNGETYLFSSSMEPATEGAILNASQWLCHNLVAEGGTNIFAPLKHAMKLLSDTSDSIPLIFLITDGAVEDEREICKFVKGHVTSKASISPRISTFGIGLYCNHYFLQLLAQIGRGHFDSAYDADSVDFRMQRLFTVASSVLLANITFNFLKPLDSLELFPSHIPDLSFGSPLILSGRYNGNFPDSVGVSGILADMSNFDIDLKVRHVKDVPLDRVLARRQIYIFTAQAWLLESKELEDKVAKMSIQTRTPSEYTCMILHQIDGEKKAFKSVSMKELFNKINLLKNDDLSEKKTIFLGSLGIGFGNMKATADGIPPGYEEAKSPEGAELLMKAASNCCGRLVDRCCCMCFIQACSHMNDKCSIALSQLCAALACFGCISCCFELCECI</sequence>
<evidence type="ECO:0000313" key="3">
    <source>
        <dbReference type="Proteomes" id="UP000187406"/>
    </source>
</evidence>
<dbReference type="InterPro" id="IPR036465">
    <property type="entry name" value="vWFA_dom_sf"/>
</dbReference>
<accession>A0A1Q3B0D7</accession>
<feature type="domain" description="VWFA" evidence="1">
    <location>
        <begin position="324"/>
        <end position="504"/>
    </location>
</feature>
<dbReference type="SUPFAM" id="SSF53300">
    <property type="entry name" value="vWA-like"/>
    <property type="match status" value="1"/>
</dbReference>
<dbReference type="Pfam" id="PF13768">
    <property type="entry name" value="VWA_3"/>
    <property type="match status" value="1"/>
</dbReference>
<dbReference type="SMART" id="SM00327">
    <property type="entry name" value="VWA"/>
    <property type="match status" value="1"/>
</dbReference>
<comment type="caution">
    <text evidence="2">The sequence shown here is derived from an EMBL/GenBank/DDBJ whole genome shotgun (WGS) entry which is preliminary data.</text>
</comment>
<dbReference type="InterPro" id="IPR002035">
    <property type="entry name" value="VWF_A"/>
</dbReference>
<dbReference type="CDD" id="cd01461">
    <property type="entry name" value="vWA_interalpha_trypsin_inhibitor"/>
    <property type="match status" value="1"/>
</dbReference>
<evidence type="ECO:0000259" key="1">
    <source>
        <dbReference type="PROSITE" id="PS50234"/>
    </source>
</evidence>
<dbReference type="STRING" id="3775.A0A1Q3B0D7"/>
<dbReference type="AlphaFoldDB" id="A0A1Q3B0D7"/>
<name>A0A1Q3B0D7_CEPFO</name>
<dbReference type="InParanoid" id="A0A1Q3B0D7"/>
<dbReference type="EMBL" id="BDDD01000199">
    <property type="protein sequence ID" value="GAV61430.1"/>
    <property type="molecule type" value="Genomic_DNA"/>
</dbReference>
<dbReference type="FunCoup" id="A0A1Q3B0D7">
    <property type="interactions" value="1"/>
</dbReference>
<dbReference type="PANTHER" id="PTHR46503">
    <property type="entry name" value="INTER-ALPHA-TRYPSIN INHIBITOR HEAVY CHAIN-LIKE PROTEIN"/>
    <property type="match status" value="1"/>
</dbReference>
<evidence type="ECO:0000313" key="2">
    <source>
        <dbReference type="EMBL" id="GAV61430.1"/>
    </source>
</evidence>
<dbReference type="PROSITE" id="PS50234">
    <property type="entry name" value="VWFA"/>
    <property type="match status" value="1"/>
</dbReference>
<dbReference type="Proteomes" id="UP000187406">
    <property type="component" value="Unassembled WGS sequence"/>
</dbReference>
<keyword evidence="3" id="KW-1185">Reference proteome</keyword>
<reference evidence="3" key="1">
    <citation type="submission" date="2016-04" db="EMBL/GenBank/DDBJ databases">
        <title>Cephalotus genome sequencing.</title>
        <authorList>
            <person name="Fukushima K."/>
            <person name="Hasebe M."/>
            <person name="Fang X."/>
        </authorList>
    </citation>
    <scope>NUCLEOTIDE SEQUENCE [LARGE SCALE GENOMIC DNA]</scope>
    <source>
        <strain evidence="3">cv. St1</strain>
    </source>
</reference>
<organism evidence="2 3">
    <name type="scientific">Cephalotus follicularis</name>
    <name type="common">Albany pitcher plant</name>
    <dbReference type="NCBI Taxonomy" id="3775"/>
    <lineage>
        <taxon>Eukaryota</taxon>
        <taxon>Viridiplantae</taxon>
        <taxon>Streptophyta</taxon>
        <taxon>Embryophyta</taxon>
        <taxon>Tracheophyta</taxon>
        <taxon>Spermatophyta</taxon>
        <taxon>Magnoliopsida</taxon>
        <taxon>eudicotyledons</taxon>
        <taxon>Gunneridae</taxon>
        <taxon>Pentapetalae</taxon>
        <taxon>rosids</taxon>
        <taxon>fabids</taxon>
        <taxon>Oxalidales</taxon>
        <taxon>Cephalotaceae</taxon>
        <taxon>Cephalotus</taxon>
    </lineage>
</organism>
<protein>
    <submittedName>
        <fullName evidence="2">VWA_3 domain-containing protein</fullName>
    </submittedName>
</protein>
<dbReference type="OrthoDB" id="1729737at2759"/>
<dbReference type="Gene3D" id="3.40.50.410">
    <property type="entry name" value="von Willebrand factor, type A domain"/>
    <property type="match status" value="1"/>
</dbReference>
<dbReference type="PANTHER" id="PTHR46503:SF9">
    <property type="entry name" value="INTER ALPHA-TRYPSIN INHIBITOR, HEAVY CHAIN-LIKE PROTEIN"/>
    <property type="match status" value="1"/>
</dbReference>